<sequence>MKNLIKETHNVNERITAQKVRLVGENVTTGIYSTREALAIARAQELDLVEVSTASDFPVCKVMDYAKFKYLQKRKHKEIKSNAQKVVIKEIRFGPNTSDHDFDFKLKHAINFLESGAKVKVCVKFVGRQIMFKERGELILLRFSQGLEAYGKVEQLPKLEGKKMSITVTPLPSKK</sequence>
<dbReference type="PANTHER" id="PTHR10938:SF0">
    <property type="entry name" value="TRANSLATION INITIATION FACTOR IF-3, MITOCHONDRIAL"/>
    <property type="match status" value="1"/>
</dbReference>
<dbReference type="SUPFAM" id="SSF55200">
    <property type="entry name" value="Translation initiation factor IF3, C-terminal domain"/>
    <property type="match status" value="1"/>
</dbReference>
<dbReference type="InterPro" id="IPR001288">
    <property type="entry name" value="Translation_initiation_fac_3"/>
</dbReference>
<comment type="similarity">
    <text evidence="1 4">Belongs to the IF-3 family.</text>
</comment>
<dbReference type="InterPro" id="IPR036788">
    <property type="entry name" value="T_IF-3_C_sf"/>
</dbReference>
<dbReference type="OrthoDB" id="9806014at2"/>
<dbReference type="GO" id="GO:0016020">
    <property type="term" value="C:membrane"/>
    <property type="evidence" value="ECO:0007669"/>
    <property type="project" value="TreeGrafter"/>
</dbReference>
<dbReference type="Proteomes" id="UP000270927">
    <property type="component" value="Unassembled WGS sequence"/>
</dbReference>
<dbReference type="PANTHER" id="PTHR10938">
    <property type="entry name" value="TRANSLATION INITIATION FACTOR IF-3"/>
    <property type="match status" value="1"/>
</dbReference>
<dbReference type="GO" id="GO:0003743">
    <property type="term" value="F:translation initiation factor activity"/>
    <property type="evidence" value="ECO:0007669"/>
    <property type="project" value="UniProtKB-UniRule"/>
</dbReference>
<evidence type="ECO:0000256" key="1">
    <source>
        <dbReference type="ARBA" id="ARBA00005439"/>
    </source>
</evidence>
<evidence type="ECO:0000313" key="8">
    <source>
        <dbReference type="EMBL" id="ROT47734.1"/>
    </source>
</evidence>
<dbReference type="RefSeq" id="WP_123662273.1">
    <property type="nucleotide sequence ID" value="NZ_RARA01000015.1"/>
</dbReference>
<proteinExistence type="inferred from homology"/>
<dbReference type="InterPro" id="IPR036787">
    <property type="entry name" value="T_IF-3_N_sf"/>
</dbReference>
<name>A0A3N2QD89_9BACT</name>
<comment type="caution">
    <text evidence="8">The sequence shown here is derived from an EMBL/GenBank/DDBJ whole genome shotgun (WGS) entry which is preliminary data.</text>
</comment>
<organism evidence="8 9">
    <name type="scientific">Candidatus Cardinium hertigii</name>
    <dbReference type="NCBI Taxonomy" id="247481"/>
    <lineage>
        <taxon>Bacteria</taxon>
        <taxon>Pseudomonadati</taxon>
        <taxon>Bacteroidota</taxon>
        <taxon>Cytophagia</taxon>
        <taxon>Cytophagales</taxon>
        <taxon>Amoebophilaceae</taxon>
        <taxon>Candidatus Cardinium</taxon>
    </lineage>
</organism>
<dbReference type="GO" id="GO:0043022">
    <property type="term" value="F:ribosome binding"/>
    <property type="evidence" value="ECO:0007669"/>
    <property type="project" value="TreeGrafter"/>
</dbReference>
<protein>
    <recommendedName>
        <fullName evidence="4 5">Translation initiation factor IF-3</fullName>
    </recommendedName>
</protein>
<keyword evidence="2 4" id="KW-0396">Initiation factor</keyword>
<accession>A0A3N2QD89</accession>
<evidence type="ECO:0000256" key="5">
    <source>
        <dbReference type="NCBIfam" id="TIGR00168"/>
    </source>
</evidence>
<keyword evidence="4" id="KW-0963">Cytoplasm</keyword>
<dbReference type="Gene3D" id="3.10.20.80">
    <property type="entry name" value="Translation initiation factor 3 (IF-3), N-terminal domain"/>
    <property type="match status" value="1"/>
</dbReference>
<evidence type="ECO:0000259" key="7">
    <source>
        <dbReference type="Pfam" id="PF05198"/>
    </source>
</evidence>
<dbReference type="GO" id="GO:0032790">
    <property type="term" value="P:ribosome disassembly"/>
    <property type="evidence" value="ECO:0007669"/>
    <property type="project" value="TreeGrafter"/>
</dbReference>
<gene>
    <name evidence="4" type="primary">infC</name>
    <name evidence="8" type="ORF">EDM02_00740</name>
</gene>
<dbReference type="NCBIfam" id="TIGR00168">
    <property type="entry name" value="infC"/>
    <property type="match status" value="1"/>
</dbReference>
<dbReference type="InterPro" id="IPR019815">
    <property type="entry name" value="Translation_initiation_fac_3_C"/>
</dbReference>
<evidence type="ECO:0000313" key="9">
    <source>
        <dbReference type="Proteomes" id="UP000270927"/>
    </source>
</evidence>
<reference evidence="8 9" key="1">
    <citation type="submission" date="2018-09" db="EMBL/GenBank/DDBJ databases">
        <title>Comparative Genomics of Wolbachia-Cardinium Dual Endosymbiosis in a Plant-Parasitic Nematode.</title>
        <authorList>
            <person name="Brown A.M.V."/>
            <person name="Wasala S.K."/>
            <person name="Howe D.K."/>
            <person name="Peetz A.B."/>
            <person name="Zasada I.A."/>
            <person name="Denver D.R."/>
        </authorList>
    </citation>
    <scope>NUCLEOTIDE SEQUENCE [LARGE SCALE GENOMIC DNA]</scope>
    <source>
        <strain evidence="8 9">Pp_1</strain>
    </source>
</reference>
<comment type="subunit">
    <text evidence="4">Monomer.</text>
</comment>
<dbReference type="Pfam" id="PF05198">
    <property type="entry name" value="IF3_N"/>
    <property type="match status" value="1"/>
</dbReference>
<keyword evidence="9" id="KW-1185">Reference proteome</keyword>
<dbReference type="AlphaFoldDB" id="A0A3N2QD89"/>
<dbReference type="FunFam" id="3.30.110.10:FF:000001">
    <property type="entry name" value="Translation initiation factor IF-3"/>
    <property type="match status" value="1"/>
</dbReference>
<dbReference type="EMBL" id="RARA01000015">
    <property type="protein sequence ID" value="ROT47734.1"/>
    <property type="molecule type" value="Genomic_DNA"/>
</dbReference>
<comment type="function">
    <text evidence="4">IF-3 binds to the 30S ribosomal subunit and shifts the equilibrium between 70S ribosomes and their 50S and 30S subunits in favor of the free subunits, thus enhancing the availability of 30S subunits on which protein synthesis initiation begins.</text>
</comment>
<dbReference type="GO" id="GO:0005829">
    <property type="term" value="C:cytosol"/>
    <property type="evidence" value="ECO:0007669"/>
    <property type="project" value="TreeGrafter"/>
</dbReference>
<evidence type="ECO:0000256" key="2">
    <source>
        <dbReference type="ARBA" id="ARBA00022540"/>
    </source>
</evidence>
<comment type="subcellular location">
    <subcellularLocation>
        <location evidence="4">Cytoplasm</location>
    </subcellularLocation>
</comment>
<dbReference type="SUPFAM" id="SSF54364">
    <property type="entry name" value="Translation initiation factor IF3, N-terminal domain"/>
    <property type="match status" value="1"/>
</dbReference>
<evidence type="ECO:0000256" key="3">
    <source>
        <dbReference type="ARBA" id="ARBA00022917"/>
    </source>
</evidence>
<dbReference type="Gene3D" id="3.30.110.10">
    <property type="entry name" value="Translation initiation factor 3 (IF-3), C-terminal domain"/>
    <property type="match status" value="1"/>
</dbReference>
<feature type="domain" description="Translation initiation factor 3 N-terminal" evidence="7">
    <location>
        <begin position="11"/>
        <end position="78"/>
    </location>
</feature>
<dbReference type="HAMAP" id="MF_00080">
    <property type="entry name" value="IF_3"/>
    <property type="match status" value="1"/>
</dbReference>
<evidence type="ECO:0000259" key="6">
    <source>
        <dbReference type="Pfam" id="PF00707"/>
    </source>
</evidence>
<dbReference type="Pfam" id="PF00707">
    <property type="entry name" value="IF3_C"/>
    <property type="match status" value="1"/>
</dbReference>
<evidence type="ECO:0000256" key="4">
    <source>
        <dbReference type="HAMAP-Rule" id="MF_00080"/>
    </source>
</evidence>
<dbReference type="InterPro" id="IPR019814">
    <property type="entry name" value="Translation_initiation_fac_3_N"/>
</dbReference>
<keyword evidence="3 4" id="KW-0648">Protein biosynthesis</keyword>
<feature type="domain" description="Translation initiation factor 3 C-terminal" evidence="6">
    <location>
        <begin position="86"/>
        <end position="170"/>
    </location>
</feature>